<feature type="signal peptide" evidence="1">
    <location>
        <begin position="1"/>
        <end position="15"/>
    </location>
</feature>
<proteinExistence type="predicted"/>
<dbReference type="GO" id="GO:0016020">
    <property type="term" value="C:membrane"/>
    <property type="evidence" value="ECO:0007669"/>
    <property type="project" value="InterPro"/>
</dbReference>
<feature type="chain" id="PRO_5035929825" evidence="1">
    <location>
        <begin position="16"/>
        <end position="203"/>
    </location>
</feature>
<dbReference type="InterPro" id="IPR006202">
    <property type="entry name" value="Neur_chan_lig-bd"/>
</dbReference>
<keyword evidence="4" id="KW-1185">Reference proteome</keyword>
<keyword evidence="1" id="KW-0732">Signal</keyword>
<dbReference type="Proteomes" id="UP000683360">
    <property type="component" value="Unassembled WGS sequence"/>
</dbReference>
<evidence type="ECO:0000313" key="4">
    <source>
        <dbReference type="Proteomes" id="UP000683360"/>
    </source>
</evidence>
<dbReference type="EMBL" id="CAJPWZ010001727">
    <property type="protein sequence ID" value="CAG2222132.1"/>
    <property type="molecule type" value="Genomic_DNA"/>
</dbReference>
<accession>A0A8S3SPR4</accession>
<evidence type="ECO:0000313" key="3">
    <source>
        <dbReference type="EMBL" id="CAG2222132.1"/>
    </source>
</evidence>
<dbReference type="GO" id="GO:0005230">
    <property type="term" value="F:extracellular ligand-gated monoatomic ion channel activity"/>
    <property type="evidence" value="ECO:0007669"/>
    <property type="project" value="InterPro"/>
</dbReference>
<evidence type="ECO:0000256" key="1">
    <source>
        <dbReference type="SAM" id="SignalP"/>
    </source>
</evidence>
<dbReference type="InterPro" id="IPR036734">
    <property type="entry name" value="Neur_chan_lig-bd_sf"/>
</dbReference>
<gene>
    <name evidence="3" type="ORF">MEDL_35509</name>
</gene>
<dbReference type="Gene3D" id="2.70.170.10">
    <property type="entry name" value="Neurotransmitter-gated ion-channel ligand-binding domain"/>
    <property type="match status" value="1"/>
</dbReference>
<protein>
    <submittedName>
        <fullName evidence="3">CHRNN</fullName>
    </submittedName>
</protein>
<organism evidence="3 4">
    <name type="scientific">Mytilus edulis</name>
    <name type="common">Blue mussel</name>
    <dbReference type="NCBI Taxonomy" id="6550"/>
    <lineage>
        <taxon>Eukaryota</taxon>
        <taxon>Metazoa</taxon>
        <taxon>Spiralia</taxon>
        <taxon>Lophotrochozoa</taxon>
        <taxon>Mollusca</taxon>
        <taxon>Bivalvia</taxon>
        <taxon>Autobranchia</taxon>
        <taxon>Pteriomorphia</taxon>
        <taxon>Mytilida</taxon>
        <taxon>Mytiloidea</taxon>
        <taxon>Mytilidae</taxon>
        <taxon>Mytilinae</taxon>
        <taxon>Mytilus</taxon>
    </lineage>
</organism>
<sequence length="203" mass="23080">MKALLILLIVITVDAVLYSDVKRLNEYLLSNYSRRLHPRINLSEPVTVNIDLYLNSVIDFDVLTGILTFAGTFSLSWDDEQIGTRWNNSEFSKITKTQLNVHELIYSSLTVLGIIKTLGYYHYEGNKVVPVAYKNIARLFLRCHCKVKIFPKTTTSSKTSKEDHPSLACMCNVDQINQTKGDLKNNDNKDDSAALRNNYDNIA</sequence>
<dbReference type="SUPFAM" id="SSF63712">
    <property type="entry name" value="Nicotinic receptor ligand binding domain-like"/>
    <property type="match status" value="1"/>
</dbReference>
<feature type="domain" description="Neurotransmitter-gated ion-channel ligand-binding" evidence="2">
    <location>
        <begin position="22"/>
        <end position="102"/>
    </location>
</feature>
<dbReference type="AlphaFoldDB" id="A0A8S3SPR4"/>
<name>A0A8S3SPR4_MYTED</name>
<dbReference type="Pfam" id="PF02931">
    <property type="entry name" value="Neur_chan_LBD"/>
    <property type="match status" value="1"/>
</dbReference>
<evidence type="ECO:0000259" key="2">
    <source>
        <dbReference type="Pfam" id="PF02931"/>
    </source>
</evidence>
<comment type="caution">
    <text evidence="3">The sequence shown here is derived from an EMBL/GenBank/DDBJ whole genome shotgun (WGS) entry which is preliminary data.</text>
</comment>
<reference evidence="3" key="1">
    <citation type="submission" date="2021-03" db="EMBL/GenBank/DDBJ databases">
        <authorList>
            <person name="Bekaert M."/>
        </authorList>
    </citation>
    <scope>NUCLEOTIDE SEQUENCE</scope>
</reference>